<evidence type="ECO:0000259" key="1">
    <source>
        <dbReference type="Pfam" id="PF13676"/>
    </source>
</evidence>
<gene>
    <name evidence="2" type="ORF">F927_02118</name>
</gene>
<dbReference type="InterPro" id="IPR000157">
    <property type="entry name" value="TIR_dom"/>
</dbReference>
<protein>
    <recommendedName>
        <fullName evidence="1">TIR domain-containing protein</fullName>
    </recommendedName>
</protein>
<keyword evidence="3" id="KW-1185">Reference proteome</keyword>
<feature type="domain" description="TIR" evidence="1">
    <location>
        <begin position="7"/>
        <end position="112"/>
    </location>
</feature>
<dbReference type="InterPro" id="IPR035897">
    <property type="entry name" value="Toll_tir_struct_dom_sf"/>
</dbReference>
<dbReference type="Pfam" id="PF13676">
    <property type="entry name" value="TIR_2"/>
    <property type="match status" value="1"/>
</dbReference>
<comment type="caution">
    <text evidence="2">The sequence shown here is derived from an EMBL/GenBank/DDBJ whole genome shotgun (WGS) entry which is preliminary data.</text>
</comment>
<dbReference type="AlphaFoldDB" id="N9F3J9"/>
<dbReference type="RefSeq" id="WP_005082404.1">
    <property type="nucleotide sequence ID" value="NZ_ASYX01000041.1"/>
</dbReference>
<proteinExistence type="predicted"/>
<dbReference type="PATRIC" id="fig|1217659.3.peg.2083"/>
<evidence type="ECO:0000313" key="2">
    <source>
        <dbReference type="EMBL" id="ENW17408.1"/>
    </source>
</evidence>
<sequence>MTTDINIFISHCHTNDEDQKFFNDILMFINPAIKSMDNVKLWSDKQLLTGQHIDSEVENALNDMNLMICLVSPEYLNSNYCIEKELKDALAKRQIGKANIFPIILRKCVWKHTFFGQVLCQPKDGKPLKEWTDKDDALSDVTDALMDVIQYLKKQQISEKKN</sequence>
<dbReference type="SUPFAM" id="SSF52200">
    <property type="entry name" value="Toll/Interleukin receptor TIR domain"/>
    <property type="match status" value="1"/>
</dbReference>
<dbReference type="Proteomes" id="UP000017667">
    <property type="component" value="Unassembled WGS sequence"/>
</dbReference>
<evidence type="ECO:0000313" key="3">
    <source>
        <dbReference type="Proteomes" id="UP000017667"/>
    </source>
</evidence>
<dbReference type="Gene3D" id="3.40.50.10140">
    <property type="entry name" value="Toll/interleukin-1 receptor homology (TIR) domain"/>
    <property type="match status" value="1"/>
</dbReference>
<dbReference type="GO" id="GO:0007165">
    <property type="term" value="P:signal transduction"/>
    <property type="evidence" value="ECO:0007669"/>
    <property type="project" value="InterPro"/>
</dbReference>
<dbReference type="EMBL" id="APQQ01000023">
    <property type="protein sequence ID" value="ENW17408.1"/>
    <property type="molecule type" value="Genomic_DNA"/>
</dbReference>
<accession>N9F3J9</accession>
<reference evidence="2 3" key="1">
    <citation type="submission" date="2013-02" db="EMBL/GenBank/DDBJ databases">
        <title>The Genome Sequence of Acinetobacter haemolyticus CIP 64.3.</title>
        <authorList>
            <consortium name="The Broad Institute Genome Sequencing Platform"/>
            <consortium name="The Broad Institute Genome Sequencing Center for Infectious Disease"/>
            <person name="Cerqueira G."/>
            <person name="Feldgarden M."/>
            <person name="Courvalin P."/>
            <person name="Perichon B."/>
            <person name="Grillot-Courvalin C."/>
            <person name="Clermont D."/>
            <person name="Rocha E."/>
            <person name="Yoon E.-J."/>
            <person name="Nemec A."/>
            <person name="Walker B."/>
            <person name="Young S.K."/>
            <person name="Zeng Q."/>
            <person name="Gargeya S."/>
            <person name="Fitzgerald M."/>
            <person name="Haas B."/>
            <person name="Abouelleil A."/>
            <person name="Alvarado L."/>
            <person name="Arachchi H.M."/>
            <person name="Berlin A.M."/>
            <person name="Chapman S.B."/>
            <person name="Dewar J."/>
            <person name="Goldberg J."/>
            <person name="Griggs A."/>
            <person name="Gujja S."/>
            <person name="Hansen M."/>
            <person name="Howarth C."/>
            <person name="Imamovic A."/>
            <person name="Larimer J."/>
            <person name="McCowan C."/>
            <person name="Murphy C."/>
            <person name="Neiman D."/>
            <person name="Pearson M."/>
            <person name="Priest M."/>
            <person name="Roberts A."/>
            <person name="Saif S."/>
            <person name="Shea T."/>
            <person name="Sisk P."/>
            <person name="Sykes S."/>
            <person name="Wortman J."/>
            <person name="Nusbaum C."/>
            <person name="Birren B."/>
        </authorList>
    </citation>
    <scope>NUCLEOTIDE SEQUENCE [LARGE SCALE GENOMIC DNA]</scope>
    <source>
        <strain evidence="2 3">CIP 64.3</strain>
    </source>
</reference>
<dbReference type="HOGENOM" id="CLU_126444_0_0_6"/>
<name>N9F3J9_ACIHA</name>
<organism evidence="2 3">
    <name type="scientific">Acinetobacter haemolyticus CIP 64.3 = MTCC 9819</name>
    <dbReference type="NCBI Taxonomy" id="1217659"/>
    <lineage>
        <taxon>Bacteria</taxon>
        <taxon>Pseudomonadati</taxon>
        <taxon>Pseudomonadota</taxon>
        <taxon>Gammaproteobacteria</taxon>
        <taxon>Moraxellales</taxon>
        <taxon>Moraxellaceae</taxon>
        <taxon>Acinetobacter</taxon>
    </lineage>
</organism>